<feature type="compositionally biased region" description="Basic residues" evidence="1">
    <location>
        <begin position="127"/>
        <end position="137"/>
    </location>
</feature>
<keyword evidence="4" id="KW-1185">Reference proteome</keyword>
<proteinExistence type="predicted"/>
<protein>
    <submittedName>
        <fullName evidence="2 3">Uncharacterized protein</fullName>
    </submittedName>
</protein>
<sequence length="137" mass="14258">MSRHGTKKHCSACNSTEHDKRRCPELGRGGDQPAPEAASPAAAAVSQDAGPDAPPASQDAAPSAAHGKSLGPAATKKRPTKKKKPNTKNVATQHSQAPGPLPQNEFIANQRDSFLEPRATTATHALTGKKKGKKGKQ</sequence>
<dbReference type="AlphaFoldDB" id="A0A2K2CW83"/>
<evidence type="ECO:0000256" key="1">
    <source>
        <dbReference type="SAM" id="MobiDB-lite"/>
    </source>
</evidence>
<evidence type="ECO:0000313" key="3">
    <source>
        <dbReference type="EnsemblPlants" id="PNT66288"/>
    </source>
</evidence>
<reference evidence="2" key="2">
    <citation type="submission" date="2017-06" db="EMBL/GenBank/DDBJ databases">
        <title>WGS assembly of Brachypodium distachyon.</title>
        <authorList>
            <consortium name="The International Brachypodium Initiative"/>
            <person name="Lucas S."/>
            <person name="Harmon-Smith M."/>
            <person name="Lail K."/>
            <person name="Tice H."/>
            <person name="Grimwood J."/>
            <person name="Bruce D."/>
            <person name="Barry K."/>
            <person name="Shu S."/>
            <person name="Lindquist E."/>
            <person name="Wang M."/>
            <person name="Pitluck S."/>
            <person name="Vogel J.P."/>
            <person name="Garvin D.F."/>
            <person name="Mockler T.C."/>
            <person name="Schmutz J."/>
            <person name="Rokhsar D."/>
            <person name="Bevan M.W."/>
        </authorList>
    </citation>
    <scope>NUCLEOTIDE SEQUENCE</scope>
    <source>
        <strain evidence="2">Bd21</strain>
    </source>
</reference>
<dbReference type="Proteomes" id="UP000008810">
    <property type="component" value="Chromosome 3"/>
</dbReference>
<organism evidence="2">
    <name type="scientific">Brachypodium distachyon</name>
    <name type="common">Purple false brome</name>
    <name type="synonym">Trachynia distachya</name>
    <dbReference type="NCBI Taxonomy" id="15368"/>
    <lineage>
        <taxon>Eukaryota</taxon>
        <taxon>Viridiplantae</taxon>
        <taxon>Streptophyta</taxon>
        <taxon>Embryophyta</taxon>
        <taxon>Tracheophyta</taxon>
        <taxon>Spermatophyta</taxon>
        <taxon>Magnoliopsida</taxon>
        <taxon>Liliopsida</taxon>
        <taxon>Poales</taxon>
        <taxon>Poaceae</taxon>
        <taxon>BOP clade</taxon>
        <taxon>Pooideae</taxon>
        <taxon>Stipodae</taxon>
        <taxon>Brachypodieae</taxon>
        <taxon>Brachypodium</taxon>
    </lineage>
</organism>
<feature type="compositionally biased region" description="Basic residues" evidence="1">
    <location>
        <begin position="75"/>
        <end position="86"/>
    </location>
</feature>
<dbReference type="EMBL" id="CM000882">
    <property type="protein sequence ID" value="PNT66288.1"/>
    <property type="molecule type" value="Genomic_DNA"/>
</dbReference>
<feature type="compositionally biased region" description="Low complexity" evidence="1">
    <location>
        <begin position="32"/>
        <end position="65"/>
    </location>
</feature>
<feature type="compositionally biased region" description="Basic residues" evidence="1">
    <location>
        <begin position="1"/>
        <end position="10"/>
    </location>
</feature>
<accession>A0A2K2CW83</accession>
<dbReference type="Gramene" id="PNT66288">
    <property type="protein sequence ID" value="PNT66288"/>
    <property type="gene ID" value="BRADI_3g09704v3"/>
</dbReference>
<name>A0A2K2CW83_BRADI</name>
<evidence type="ECO:0000313" key="4">
    <source>
        <dbReference type="Proteomes" id="UP000008810"/>
    </source>
</evidence>
<evidence type="ECO:0000313" key="2">
    <source>
        <dbReference type="EMBL" id="PNT66288.1"/>
    </source>
</evidence>
<reference evidence="3" key="3">
    <citation type="submission" date="2018-08" db="UniProtKB">
        <authorList>
            <consortium name="EnsemblPlants"/>
        </authorList>
    </citation>
    <scope>IDENTIFICATION</scope>
    <source>
        <strain evidence="3">cv. Bd21</strain>
    </source>
</reference>
<reference evidence="2 3" key="1">
    <citation type="journal article" date="2010" name="Nature">
        <title>Genome sequencing and analysis of the model grass Brachypodium distachyon.</title>
        <authorList>
            <consortium name="International Brachypodium Initiative"/>
        </authorList>
    </citation>
    <scope>NUCLEOTIDE SEQUENCE [LARGE SCALE GENOMIC DNA]</scope>
    <source>
        <strain evidence="2 3">Bd21</strain>
    </source>
</reference>
<dbReference type="EnsemblPlants" id="PNT66288">
    <property type="protein sequence ID" value="PNT66288"/>
    <property type="gene ID" value="BRADI_3g09704v3"/>
</dbReference>
<gene>
    <name evidence="2" type="ORF">BRADI_3g09704v3</name>
</gene>
<feature type="region of interest" description="Disordered" evidence="1">
    <location>
        <begin position="1"/>
        <end position="137"/>
    </location>
</feature>
<feature type="compositionally biased region" description="Basic and acidic residues" evidence="1">
    <location>
        <begin position="16"/>
        <end position="25"/>
    </location>
</feature>